<evidence type="ECO:0000313" key="2">
    <source>
        <dbReference type="Proteomes" id="UP000198948"/>
    </source>
</evidence>
<organism evidence="1 2">
    <name type="scientific">Isobaculum melis</name>
    <dbReference type="NCBI Taxonomy" id="142588"/>
    <lineage>
        <taxon>Bacteria</taxon>
        <taxon>Bacillati</taxon>
        <taxon>Bacillota</taxon>
        <taxon>Bacilli</taxon>
        <taxon>Lactobacillales</taxon>
        <taxon>Carnobacteriaceae</taxon>
        <taxon>Isobaculum</taxon>
    </lineage>
</organism>
<dbReference type="Proteomes" id="UP000198948">
    <property type="component" value="Unassembled WGS sequence"/>
</dbReference>
<dbReference type="STRING" id="142588.SAMN04488559_1333"/>
<proteinExistence type="predicted"/>
<dbReference type="EMBL" id="FOHA01000033">
    <property type="protein sequence ID" value="SES09392.1"/>
    <property type="molecule type" value="Genomic_DNA"/>
</dbReference>
<protein>
    <submittedName>
        <fullName evidence="1">Uncharacterized protein</fullName>
    </submittedName>
</protein>
<sequence>MNYDDRMRKLADIKVRLAGKQALITNIKETIDRQAEYFDNWENLDVKEGHHYLKFRLKTEMGSYETLIENLIDNIHNQVISIQNQKDNEIAQLNYLATTYFDVEDYKKAKILIHSLSCDESVKTEIVTRFNNNNFIWKMAVG</sequence>
<reference evidence="1 2" key="1">
    <citation type="submission" date="2016-10" db="EMBL/GenBank/DDBJ databases">
        <authorList>
            <person name="de Groot N.N."/>
        </authorList>
    </citation>
    <scope>NUCLEOTIDE SEQUENCE [LARGE SCALE GENOMIC DNA]</scope>
    <source>
        <strain evidence="1 2">DSM 13760</strain>
    </source>
</reference>
<dbReference type="AlphaFoldDB" id="A0A1H9UJ56"/>
<accession>A0A1H9UJ56</accession>
<keyword evidence="2" id="KW-1185">Reference proteome</keyword>
<gene>
    <name evidence="1" type="ORF">SAMN04488559_1333</name>
</gene>
<evidence type="ECO:0000313" key="1">
    <source>
        <dbReference type="EMBL" id="SES09392.1"/>
    </source>
</evidence>
<name>A0A1H9UJ56_9LACT</name>
<dbReference type="RefSeq" id="WP_092654275.1">
    <property type="nucleotide sequence ID" value="NZ_FOHA01000033.1"/>
</dbReference>